<evidence type="ECO:0000313" key="3">
    <source>
        <dbReference type="Proteomes" id="UP000251842"/>
    </source>
</evidence>
<reference evidence="3" key="1">
    <citation type="submission" date="2018-05" db="EMBL/GenBank/DDBJ databases">
        <title>Luteimonas pekinense sp. nov., isolated from human Meibomian gland secretions, Beijing, China.</title>
        <authorList>
            <person name="Wen T."/>
            <person name="Bai H."/>
            <person name="Lv H."/>
        </authorList>
    </citation>
    <scope>NUCLEOTIDE SEQUENCE [LARGE SCALE GENOMIC DNA]</scope>
    <source>
        <strain evidence="3">83-4</strain>
    </source>
</reference>
<name>A0A344J6B6_9GAMM</name>
<keyword evidence="1" id="KW-0812">Transmembrane</keyword>
<protein>
    <submittedName>
        <fullName evidence="2">Uncharacterized protein</fullName>
    </submittedName>
</protein>
<gene>
    <name evidence="2" type="ORF">DCD74_07670</name>
</gene>
<evidence type="ECO:0000313" key="2">
    <source>
        <dbReference type="EMBL" id="AXA84576.1"/>
    </source>
</evidence>
<dbReference type="KEGG" id="lue:DCD74_07670"/>
<dbReference type="AlphaFoldDB" id="A0A344J6B6"/>
<sequence length="129" mass="13955">MNEPLTRHLQHLPDTAPSDALWQRVAEARRRQLRRQRAAVAGGAAACMLLAVATLVPRMTASPAPSLAEAVPSPIPATQAIQPDALQRIDRELQLAYARNADDAELAALWTVRRDLARTHSAATQPVGI</sequence>
<organism evidence="2 3">
    <name type="scientific">Solilutibacter oculi</name>
    <dbReference type="NCBI Taxonomy" id="2698682"/>
    <lineage>
        <taxon>Bacteria</taxon>
        <taxon>Pseudomonadati</taxon>
        <taxon>Pseudomonadota</taxon>
        <taxon>Gammaproteobacteria</taxon>
        <taxon>Lysobacterales</taxon>
        <taxon>Lysobacteraceae</taxon>
        <taxon>Solilutibacter</taxon>
    </lineage>
</organism>
<dbReference type="Proteomes" id="UP000251842">
    <property type="component" value="Chromosome"/>
</dbReference>
<dbReference type="EMBL" id="CP029556">
    <property type="protein sequence ID" value="AXA84576.1"/>
    <property type="molecule type" value="Genomic_DNA"/>
</dbReference>
<proteinExistence type="predicted"/>
<accession>A0A344J6B6</accession>
<keyword evidence="1" id="KW-1133">Transmembrane helix</keyword>
<keyword evidence="3" id="KW-1185">Reference proteome</keyword>
<dbReference type="OrthoDB" id="6241286at2"/>
<feature type="transmembrane region" description="Helical" evidence="1">
    <location>
        <begin position="38"/>
        <end position="56"/>
    </location>
</feature>
<evidence type="ECO:0000256" key="1">
    <source>
        <dbReference type="SAM" id="Phobius"/>
    </source>
</evidence>
<keyword evidence="1" id="KW-0472">Membrane</keyword>
<dbReference type="RefSeq" id="WP_112926789.1">
    <property type="nucleotide sequence ID" value="NZ_CP029556.1"/>
</dbReference>